<dbReference type="PANTHER" id="PTHR11579">
    <property type="entry name" value="PROTEIN-L-ISOASPARTATE O-METHYLTRANSFERASE"/>
    <property type="match status" value="1"/>
</dbReference>
<comment type="caution">
    <text evidence="12">The sequence shown here is derived from an EMBL/GenBank/DDBJ whole genome shotgun (WGS) entry which is preliminary data.</text>
</comment>
<sequence>MTDDSGRAARLRDELTDTLLAEGKIVSPVLEKAFRRVPRELFVPDGTALEVVYSVDNSVVTKTDEHGVNLSSISATYIQARMIEMAGLGPGMTVLEVGTGGYNAALLAEVVGPTGYVVSIDIDAEITDRAGRLLERAGYGGRVTVLQADAEHPVPGFGRFDGTLVT</sequence>
<dbReference type="Pfam" id="PF01135">
    <property type="entry name" value="PCMT"/>
    <property type="match status" value="1"/>
</dbReference>
<evidence type="ECO:0000313" key="13">
    <source>
        <dbReference type="Proteomes" id="UP001597083"/>
    </source>
</evidence>
<keyword evidence="6 12" id="KW-0489">Methyltransferase</keyword>
<gene>
    <name evidence="12" type="ORF">ACFQ07_11100</name>
</gene>
<comment type="subcellular location">
    <subcellularLocation>
        <location evidence="1">Cytoplasm</location>
    </subcellularLocation>
</comment>
<comment type="similarity">
    <text evidence="2">Belongs to the methyltransferase superfamily. L-isoaspartyl/D-aspartyl protein methyltransferase family.</text>
</comment>
<dbReference type="CDD" id="cd02440">
    <property type="entry name" value="AdoMet_MTases"/>
    <property type="match status" value="1"/>
</dbReference>
<name>A0ABW3CEG2_9ACTN</name>
<dbReference type="GO" id="GO:0008168">
    <property type="term" value="F:methyltransferase activity"/>
    <property type="evidence" value="ECO:0007669"/>
    <property type="project" value="UniProtKB-KW"/>
</dbReference>
<dbReference type="Proteomes" id="UP001597083">
    <property type="component" value="Unassembled WGS sequence"/>
</dbReference>
<dbReference type="InterPro" id="IPR029063">
    <property type="entry name" value="SAM-dependent_MTases_sf"/>
</dbReference>
<evidence type="ECO:0000256" key="10">
    <source>
        <dbReference type="ARBA" id="ARBA00031323"/>
    </source>
</evidence>
<dbReference type="Gene3D" id="3.40.50.150">
    <property type="entry name" value="Vaccinia Virus protein VP39"/>
    <property type="match status" value="1"/>
</dbReference>
<evidence type="ECO:0000256" key="8">
    <source>
        <dbReference type="ARBA" id="ARBA00022691"/>
    </source>
</evidence>
<dbReference type="InterPro" id="IPR000682">
    <property type="entry name" value="PCMT"/>
</dbReference>
<evidence type="ECO:0000256" key="7">
    <source>
        <dbReference type="ARBA" id="ARBA00022679"/>
    </source>
</evidence>
<reference evidence="13" key="1">
    <citation type="journal article" date="2019" name="Int. J. Syst. Evol. Microbiol.">
        <title>The Global Catalogue of Microorganisms (GCM) 10K type strain sequencing project: providing services to taxonomists for standard genome sequencing and annotation.</title>
        <authorList>
            <consortium name="The Broad Institute Genomics Platform"/>
            <consortium name="The Broad Institute Genome Sequencing Center for Infectious Disease"/>
            <person name="Wu L."/>
            <person name="Ma J."/>
        </authorList>
    </citation>
    <scope>NUCLEOTIDE SEQUENCE [LARGE SCALE GENOMIC DNA]</scope>
    <source>
        <strain evidence="13">JCM 31696</strain>
    </source>
</reference>
<evidence type="ECO:0000256" key="2">
    <source>
        <dbReference type="ARBA" id="ARBA00005369"/>
    </source>
</evidence>
<accession>A0ABW3CEG2</accession>
<dbReference type="GO" id="GO:0032259">
    <property type="term" value="P:methylation"/>
    <property type="evidence" value="ECO:0007669"/>
    <property type="project" value="UniProtKB-KW"/>
</dbReference>
<evidence type="ECO:0000256" key="4">
    <source>
        <dbReference type="ARBA" id="ARBA00013346"/>
    </source>
</evidence>
<keyword evidence="5" id="KW-0963">Cytoplasm</keyword>
<evidence type="ECO:0000256" key="11">
    <source>
        <dbReference type="ARBA" id="ARBA00031350"/>
    </source>
</evidence>
<dbReference type="EC" id="2.1.1.77" evidence="3"/>
<proteinExistence type="inferred from homology"/>
<evidence type="ECO:0000313" key="12">
    <source>
        <dbReference type="EMBL" id="MFD0852776.1"/>
    </source>
</evidence>
<evidence type="ECO:0000256" key="1">
    <source>
        <dbReference type="ARBA" id="ARBA00004496"/>
    </source>
</evidence>
<dbReference type="EMBL" id="JBHTIR010001622">
    <property type="protein sequence ID" value="MFD0852776.1"/>
    <property type="molecule type" value="Genomic_DNA"/>
</dbReference>
<evidence type="ECO:0000256" key="9">
    <source>
        <dbReference type="ARBA" id="ARBA00030757"/>
    </source>
</evidence>
<dbReference type="SUPFAM" id="SSF53335">
    <property type="entry name" value="S-adenosyl-L-methionine-dependent methyltransferases"/>
    <property type="match status" value="1"/>
</dbReference>
<evidence type="ECO:0000256" key="3">
    <source>
        <dbReference type="ARBA" id="ARBA00011890"/>
    </source>
</evidence>
<feature type="non-terminal residue" evidence="12">
    <location>
        <position position="166"/>
    </location>
</feature>
<organism evidence="12 13">
    <name type="scientific">Actinomadura adrarensis</name>
    <dbReference type="NCBI Taxonomy" id="1819600"/>
    <lineage>
        <taxon>Bacteria</taxon>
        <taxon>Bacillati</taxon>
        <taxon>Actinomycetota</taxon>
        <taxon>Actinomycetes</taxon>
        <taxon>Streptosporangiales</taxon>
        <taxon>Thermomonosporaceae</taxon>
        <taxon>Actinomadura</taxon>
    </lineage>
</organism>
<evidence type="ECO:0000256" key="6">
    <source>
        <dbReference type="ARBA" id="ARBA00022603"/>
    </source>
</evidence>
<protein>
    <recommendedName>
        <fullName evidence="4">Protein-L-isoaspartate O-methyltransferase</fullName>
        <ecNumber evidence="3">2.1.1.77</ecNumber>
    </recommendedName>
    <alternativeName>
        <fullName evidence="11">L-isoaspartyl protein carboxyl methyltransferase</fullName>
    </alternativeName>
    <alternativeName>
        <fullName evidence="9">Protein L-isoaspartyl methyltransferase</fullName>
    </alternativeName>
    <alternativeName>
        <fullName evidence="10">Protein-beta-aspartate methyltransferase</fullName>
    </alternativeName>
</protein>
<keyword evidence="13" id="KW-1185">Reference proteome</keyword>
<keyword evidence="8" id="KW-0949">S-adenosyl-L-methionine</keyword>
<keyword evidence="7" id="KW-0808">Transferase</keyword>
<dbReference type="PANTHER" id="PTHR11579:SF0">
    <property type="entry name" value="PROTEIN-L-ISOASPARTATE(D-ASPARTATE) O-METHYLTRANSFERASE"/>
    <property type="match status" value="1"/>
</dbReference>
<evidence type="ECO:0000256" key="5">
    <source>
        <dbReference type="ARBA" id="ARBA00022490"/>
    </source>
</evidence>